<dbReference type="PANTHER" id="PTHR48050:SF13">
    <property type="entry name" value="STEROL 3-BETA-GLUCOSYLTRANSFERASE UGT80A2"/>
    <property type="match status" value="1"/>
</dbReference>
<keyword evidence="3" id="KW-0443">Lipid metabolism</keyword>
<feature type="region of interest" description="Disordered" evidence="4">
    <location>
        <begin position="16"/>
        <end position="39"/>
    </location>
</feature>
<dbReference type="FunFam" id="3.40.50.2000:FF:000100">
    <property type="entry name" value="Glycosyltransferase family 1 protein"/>
    <property type="match status" value="1"/>
</dbReference>
<dbReference type="Pfam" id="PF06722">
    <property type="entry name" value="EryCIII-like_C"/>
    <property type="match status" value="1"/>
</dbReference>
<dbReference type="Proteomes" id="UP001146351">
    <property type="component" value="Unassembled WGS sequence"/>
</dbReference>
<reference evidence="7" key="1">
    <citation type="submission" date="2022-11" db="EMBL/GenBank/DDBJ databases">
        <authorList>
            <person name="Petersen C."/>
        </authorList>
    </citation>
    <scope>NUCLEOTIDE SEQUENCE</scope>
    <source>
        <strain evidence="7">IBT 21917</strain>
    </source>
</reference>
<evidence type="ECO:0000259" key="6">
    <source>
        <dbReference type="Pfam" id="PF06722"/>
    </source>
</evidence>
<organism evidence="7 8">
    <name type="scientific">Penicillium capsulatum</name>
    <dbReference type="NCBI Taxonomy" id="69766"/>
    <lineage>
        <taxon>Eukaryota</taxon>
        <taxon>Fungi</taxon>
        <taxon>Dikarya</taxon>
        <taxon>Ascomycota</taxon>
        <taxon>Pezizomycotina</taxon>
        <taxon>Eurotiomycetes</taxon>
        <taxon>Eurotiomycetidae</taxon>
        <taxon>Eurotiales</taxon>
        <taxon>Aspergillaceae</taxon>
        <taxon>Penicillium</taxon>
    </lineage>
</organism>
<evidence type="ECO:0000259" key="5">
    <source>
        <dbReference type="Pfam" id="PF03033"/>
    </source>
</evidence>
<reference evidence="7" key="2">
    <citation type="journal article" date="2023" name="IMA Fungus">
        <title>Comparative genomic study of the Penicillium genus elucidates a diverse pangenome and 15 lateral gene transfer events.</title>
        <authorList>
            <person name="Petersen C."/>
            <person name="Sorensen T."/>
            <person name="Nielsen M.R."/>
            <person name="Sondergaard T.E."/>
            <person name="Sorensen J.L."/>
            <person name="Fitzpatrick D.A."/>
            <person name="Frisvad J.C."/>
            <person name="Nielsen K.L."/>
        </authorList>
    </citation>
    <scope>NUCLEOTIDE SEQUENCE</scope>
    <source>
        <strain evidence="7">IBT 21917</strain>
    </source>
</reference>
<comment type="caution">
    <text evidence="7">The sequence shown here is derived from an EMBL/GenBank/DDBJ whole genome shotgun (WGS) entry which is preliminary data.</text>
</comment>
<dbReference type="PANTHER" id="PTHR48050">
    <property type="entry name" value="STEROL 3-BETA-GLUCOSYLTRANSFERASE"/>
    <property type="match status" value="1"/>
</dbReference>
<protein>
    <submittedName>
        <fullName evidence="7">Glycosyltransferase family 1 protein</fullName>
    </submittedName>
</protein>
<accession>A0A9W9LFI7</accession>
<evidence type="ECO:0000256" key="2">
    <source>
        <dbReference type="ARBA" id="ARBA00022679"/>
    </source>
</evidence>
<dbReference type="InterPro" id="IPR002213">
    <property type="entry name" value="UDP_glucos_trans"/>
</dbReference>
<dbReference type="AlphaFoldDB" id="A0A9W9LFI7"/>
<evidence type="ECO:0000256" key="3">
    <source>
        <dbReference type="ARBA" id="ARBA00023098"/>
    </source>
</evidence>
<evidence type="ECO:0000256" key="4">
    <source>
        <dbReference type="SAM" id="MobiDB-lite"/>
    </source>
</evidence>
<comment type="subcellular location">
    <subcellularLocation>
        <location evidence="1">Endomembrane system</location>
        <topology evidence="1">Peripheral membrane protein</topology>
    </subcellularLocation>
</comment>
<dbReference type="FunFam" id="3.40.50.2000:FF:000009">
    <property type="entry name" value="Sterol 3-beta-glucosyltransferase UGT80A2"/>
    <property type="match status" value="1"/>
</dbReference>
<dbReference type="InterPro" id="IPR050426">
    <property type="entry name" value="Glycosyltransferase_28"/>
</dbReference>
<evidence type="ECO:0000313" key="8">
    <source>
        <dbReference type="Proteomes" id="UP001146351"/>
    </source>
</evidence>
<name>A0A9W9LFI7_9EURO</name>
<proteinExistence type="predicted"/>
<dbReference type="GO" id="GO:0016906">
    <property type="term" value="F:sterol 3-beta-glucosyltransferase activity"/>
    <property type="evidence" value="ECO:0007669"/>
    <property type="project" value="UniProtKB-ARBA"/>
</dbReference>
<dbReference type="OrthoDB" id="5835829at2759"/>
<dbReference type="InterPro" id="IPR004276">
    <property type="entry name" value="GlycoTrans_28_N"/>
</dbReference>
<dbReference type="EMBL" id="JAPQKO010000008">
    <property type="protein sequence ID" value="KAJ5152225.1"/>
    <property type="molecule type" value="Genomic_DNA"/>
</dbReference>
<gene>
    <name evidence="7" type="ORF">N7492_010520</name>
</gene>
<sequence>MDVIKNDENATFTPTLAKGMSAQSEPGSIHGIDDSERPAAGHVTRGLDISLEGFKAIASIAGEFPGDDIKWTGLTKLTDDGRVDVHLHKERKACETAERFLVGHDDYQAEDFREEDHTGTSKNPPPLNIVIQIVGSRGDVQPFIALGMELQKFGHRVRIATHPPFRSFVEDSGLEFFSIGGDPKEMMAYMVKNPGILPHMKSIHEGDVEKSRMAIRDILDGCWRSCLDTAESIDSNDSGQSNASKPFVANAIIANPPSFAHIHCAEKLGVPLHMMFTMPWSPTHSFPHPLANIESCSINARAVNYFSFMMTETLMWLGLGDLINSFRTETLGLMPIDILSAPAAVLKLQIPFTYCWSPSLIPKPPDWGQSIEISGNYNLQSTISYTPPQDLEKFLKTGTCPIYIGFGSIVLENPHQVTQILLEAVQRAGTRAVISKGWADLGRDTPEWPTDVLFIDSCPHDWIFRRVSCVIHHGGAGTTAAAVAAGKPSIVIPLFGDQFFWGNMVKMAGAGPEPIPFKELSADRLVEAIRISMTPNVLNQAHELGVRVAKEDGVANGVQSFHKKLSRYNLQCSIFPCRAATWRLKGTEITLCSYAAAVLMEERVLSLKAIEP</sequence>
<dbReference type="CDD" id="cd03784">
    <property type="entry name" value="GT1_Gtf-like"/>
    <property type="match status" value="1"/>
</dbReference>
<dbReference type="GO" id="GO:0006629">
    <property type="term" value="P:lipid metabolic process"/>
    <property type="evidence" value="ECO:0007669"/>
    <property type="project" value="UniProtKB-KW"/>
</dbReference>
<dbReference type="SUPFAM" id="SSF53756">
    <property type="entry name" value="UDP-Glycosyltransferase/glycogen phosphorylase"/>
    <property type="match status" value="1"/>
</dbReference>
<dbReference type="GO" id="GO:0012505">
    <property type="term" value="C:endomembrane system"/>
    <property type="evidence" value="ECO:0007669"/>
    <property type="project" value="UniProtKB-SubCell"/>
</dbReference>
<keyword evidence="8" id="KW-1185">Reference proteome</keyword>
<evidence type="ECO:0000256" key="1">
    <source>
        <dbReference type="ARBA" id="ARBA00004184"/>
    </source>
</evidence>
<keyword evidence="2" id="KW-0808">Transferase</keyword>
<feature type="domain" description="Erythromycin biosynthesis protein CIII-like C-terminal" evidence="6">
    <location>
        <begin position="442"/>
        <end position="531"/>
    </location>
</feature>
<dbReference type="InterPro" id="IPR010610">
    <property type="entry name" value="EryCIII-like_C"/>
</dbReference>
<feature type="domain" description="Glycosyltransferase family 28 N-terminal" evidence="5">
    <location>
        <begin position="129"/>
        <end position="284"/>
    </location>
</feature>
<dbReference type="GO" id="GO:0005975">
    <property type="term" value="P:carbohydrate metabolic process"/>
    <property type="evidence" value="ECO:0007669"/>
    <property type="project" value="InterPro"/>
</dbReference>
<dbReference type="Gene3D" id="3.40.50.2000">
    <property type="entry name" value="Glycogen Phosphorylase B"/>
    <property type="match status" value="2"/>
</dbReference>
<evidence type="ECO:0000313" key="7">
    <source>
        <dbReference type="EMBL" id="KAJ5152225.1"/>
    </source>
</evidence>
<dbReference type="Pfam" id="PF03033">
    <property type="entry name" value="Glyco_transf_28"/>
    <property type="match status" value="1"/>
</dbReference>